<protein>
    <submittedName>
        <fullName evidence="4">Acyl-CoA dehydrogenase family protein</fullName>
    </submittedName>
</protein>
<evidence type="ECO:0000259" key="2">
    <source>
        <dbReference type="Pfam" id="PF02771"/>
    </source>
</evidence>
<keyword evidence="1" id="KW-0560">Oxidoreductase</keyword>
<evidence type="ECO:0000313" key="5">
    <source>
        <dbReference type="Proteomes" id="UP000832097"/>
    </source>
</evidence>
<dbReference type="SUPFAM" id="SSF56645">
    <property type="entry name" value="Acyl-CoA dehydrogenase NM domain-like"/>
    <property type="match status" value="1"/>
</dbReference>
<dbReference type="InterPro" id="IPR013107">
    <property type="entry name" value="Acyl-CoA_DH_C"/>
</dbReference>
<dbReference type="Pfam" id="PF02771">
    <property type="entry name" value="Acyl-CoA_dh_N"/>
    <property type="match status" value="1"/>
</dbReference>
<dbReference type="Gene3D" id="1.10.540.10">
    <property type="entry name" value="Acyl-CoA dehydrogenase/oxidase, N-terminal domain"/>
    <property type="match status" value="1"/>
</dbReference>
<dbReference type="Pfam" id="PF08028">
    <property type="entry name" value="Acyl-CoA_dh_2"/>
    <property type="match status" value="1"/>
</dbReference>
<dbReference type="Gene3D" id="1.20.140.10">
    <property type="entry name" value="Butyryl-CoA Dehydrogenase, subunit A, domain 3"/>
    <property type="match status" value="1"/>
</dbReference>
<organism evidence="4 5">
    <name type="scientific">Agromyces larvae</name>
    <dbReference type="NCBI Taxonomy" id="2929802"/>
    <lineage>
        <taxon>Bacteria</taxon>
        <taxon>Bacillati</taxon>
        <taxon>Actinomycetota</taxon>
        <taxon>Actinomycetes</taxon>
        <taxon>Micrococcales</taxon>
        <taxon>Microbacteriaceae</taxon>
        <taxon>Agromyces</taxon>
    </lineage>
</organism>
<reference evidence="4 5" key="1">
    <citation type="submission" date="2022-03" db="EMBL/GenBank/DDBJ databases">
        <title>Mucilaginibacter sp. isolated from the gut of Protaetia brevitarsis seulensis larvae.</title>
        <authorList>
            <person name="Won M."/>
            <person name="Kim S.-J."/>
            <person name="Kwon S.-W."/>
        </authorList>
    </citation>
    <scope>NUCLEOTIDE SEQUENCE [LARGE SCALE GENOMIC DNA]</scope>
    <source>
        <strain evidence="4 5">CFWR-12</strain>
    </source>
</reference>
<dbReference type="PIRSF" id="PIRSF016578">
    <property type="entry name" value="HsaA"/>
    <property type="match status" value="1"/>
</dbReference>
<feature type="domain" description="Acyl-CoA dehydrogenase C-terminal" evidence="3">
    <location>
        <begin position="217"/>
        <end position="353"/>
    </location>
</feature>
<dbReference type="InterPro" id="IPR009100">
    <property type="entry name" value="AcylCoA_DH/oxidase_NM_dom_sf"/>
</dbReference>
<dbReference type="InterPro" id="IPR037069">
    <property type="entry name" value="AcylCoA_DH/ox_N_sf"/>
</dbReference>
<dbReference type="PANTHER" id="PTHR43884:SF12">
    <property type="entry name" value="ISOVALERYL-COA DEHYDROGENASE, MITOCHONDRIAL-RELATED"/>
    <property type="match status" value="1"/>
</dbReference>
<gene>
    <name evidence="4" type="ORF">MTO99_13140</name>
</gene>
<dbReference type="RefSeq" id="WP_243554091.1">
    <property type="nucleotide sequence ID" value="NZ_CP094528.1"/>
</dbReference>
<dbReference type="PANTHER" id="PTHR43884">
    <property type="entry name" value="ACYL-COA DEHYDROGENASE"/>
    <property type="match status" value="1"/>
</dbReference>
<feature type="domain" description="Acyl-CoA dehydrogenase/oxidase N-terminal" evidence="2">
    <location>
        <begin position="4"/>
        <end position="76"/>
    </location>
</feature>
<proteinExistence type="predicted"/>
<dbReference type="EMBL" id="CP094528">
    <property type="protein sequence ID" value="UOE43127.1"/>
    <property type="molecule type" value="Genomic_DNA"/>
</dbReference>
<dbReference type="SUPFAM" id="SSF47203">
    <property type="entry name" value="Acyl-CoA dehydrogenase C-terminal domain-like"/>
    <property type="match status" value="1"/>
</dbReference>
<dbReference type="Gene3D" id="2.40.110.10">
    <property type="entry name" value="Butyryl-CoA Dehydrogenase, subunit A, domain 2"/>
    <property type="match status" value="1"/>
</dbReference>
<dbReference type="Proteomes" id="UP000832097">
    <property type="component" value="Chromosome"/>
</dbReference>
<sequence length="385" mass="41584">MFDRIAEDAVQREVERRLPHREVGWLRDAGFTAVTVPQSLGGLGASVTELFRLLIELGEADSNIPQLLRAHFTAVEGWLVQPPSPERDRRLRLVAEGAVFGNASHERSTAGVGDYVTRLRWHGDELLLDGVKHYSTGSIFADRIWVAAVDELGDHVSVVVDATAEGVTRNDDWDGFGQRLTGSGTTRFESVVVDPSEVAPQQDGPTHITGFLQLVLLASLVGVGRAALRDAIDFVRSRTRVYSQGLATAAVDDPLVQQVVGRISALVQAAQSATLAAAAAVEDAHDAIGGGESHIEPLLRRAERETVQAQLIVTDLILQATTLLFEVGGASATSESRRLDRHWRNARTVSSHNPAIYQARALGRELLTGDGLIYSWSTGESPRGA</sequence>
<name>A0ABY4BY50_9MICO</name>
<evidence type="ECO:0000256" key="1">
    <source>
        <dbReference type="ARBA" id="ARBA00023002"/>
    </source>
</evidence>
<dbReference type="InterPro" id="IPR046373">
    <property type="entry name" value="Acyl-CoA_Oxase/DH_mid-dom_sf"/>
</dbReference>
<accession>A0ABY4BY50</accession>
<dbReference type="InterPro" id="IPR036250">
    <property type="entry name" value="AcylCo_DH-like_C"/>
</dbReference>
<evidence type="ECO:0000259" key="3">
    <source>
        <dbReference type="Pfam" id="PF08028"/>
    </source>
</evidence>
<dbReference type="InterPro" id="IPR013786">
    <property type="entry name" value="AcylCoA_DH/ox_N"/>
</dbReference>
<evidence type="ECO:0000313" key="4">
    <source>
        <dbReference type="EMBL" id="UOE43127.1"/>
    </source>
</evidence>
<keyword evidence="5" id="KW-1185">Reference proteome</keyword>